<dbReference type="InterPro" id="IPR013022">
    <property type="entry name" value="Xyl_isomerase-like_TIM-brl"/>
</dbReference>
<dbReference type="Gene3D" id="3.20.20.150">
    <property type="entry name" value="Divalent-metal-dependent TIM barrel enzymes"/>
    <property type="match status" value="1"/>
</dbReference>
<accession>A0A927C7H0</accession>
<evidence type="ECO:0000313" key="2">
    <source>
        <dbReference type="EMBL" id="MBD2860936.1"/>
    </source>
</evidence>
<keyword evidence="2" id="KW-0413">Isomerase</keyword>
<keyword evidence="3" id="KW-1185">Reference proteome</keyword>
<sequence length="283" mass="31684">MKFAVFTVMMPEYTVENTVSALSRHGYDGVEWRVAPIDPGKLQEKPSFWGNNHSTIHVDSSEQELLAVKRLMEDAGLACVNLGCYLKVGDLAAVERDMRTAKLLGAPSIRVAVPGYNRTRTYGDLFKEGRAYLEGVQELAGQYGVQGLIEMHMNFIAPSAGLARRLVEGLDPARIGVIYDPGNMVYEGYEQYRMGLELLDEYLAHVHIKNAWPERNPDRKTENDPLWRTVSAPIHEGCANWRQVIGDLKSVGYDGWVSFEDFSQSAPSEQLLADNIAYIKSLL</sequence>
<reference evidence="2" key="1">
    <citation type="submission" date="2020-09" db="EMBL/GenBank/DDBJ databases">
        <title>A novel bacterium of genus Paenibacillus, isolated from South China Sea.</title>
        <authorList>
            <person name="Huang H."/>
            <person name="Mo K."/>
            <person name="Hu Y."/>
        </authorList>
    </citation>
    <scope>NUCLEOTIDE SEQUENCE</scope>
    <source>
        <strain evidence="2">IB182363</strain>
    </source>
</reference>
<dbReference type="InterPro" id="IPR036237">
    <property type="entry name" value="Xyl_isomerase-like_sf"/>
</dbReference>
<dbReference type="GO" id="GO:0016853">
    <property type="term" value="F:isomerase activity"/>
    <property type="evidence" value="ECO:0007669"/>
    <property type="project" value="UniProtKB-KW"/>
</dbReference>
<evidence type="ECO:0000259" key="1">
    <source>
        <dbReference type="Pfam" id="PF01261"/>
    </source>
</evidence>
<protein>
    <submittedName>
        <fullName evidence="2">Sugar phosphate isomerase/epimerase</fullName>
    </submittedName>
</protein>
<name>A0A927C7H0_9BACL</name>
<dbReference type="Proteomes" id="UP000639396">
    <property type="component" value="Unassembled WGS sequence"/>
</dbReference>
<proteinExistence type="predicted"/>
<dbReference type="InterPro" id="IPR050312">
    <property type="entry name" value="IolE/XylAMocC-like"/>
</dbReference>
<organism evidence="2 3">
    <name type="scientific">Paenibacillus oceani</name>
    <dbReference type="NCBI Taxonomy" id="2772510"/>
    <lineage>
        <taxon>Bacteria</taxon>
        <taxon>Bacillati</taxon>
        <taxon>Bacillota</taxon>
        <taxon>Bacilli</taxon>
        <taxon>Bacillales</taxon>
        <taxon>Paenibacillaceae</taxon>
        <taxon>Paenibacillus</taxon>
    </lineage>
</organism>
<dbReference type="PANTHER" id="PTHR12110:SF41">
    <property type="entry name" value="INOSOSE DEHYDRATASE"/>
    <property type="match status" value="1"/>
</dbReference>
<evidence type="ECO:0000313" key="3">
    <source>
        <dbReference type="Proteomes" id="UP000639396"/>
    </source>
</evidence>
<dbReference type="Pfam" id="PF01261">
    <property type="entry name" value="AP_endonuc_2"/>
    <property type="match status" value="1"/>
</dbReference>
<dbReference type="RefSeq" id="WP_190924484.1">
    <property type="nucleotide sequence ID" value="NZ_JACXJA010000003.1"/>
</dbReference>
<feature type="domain" description="Xylose isomerase-like TIM barrel" evidence="1">
    <location>
        <begin position="20"/>
        <end position="281"/>
    </location>
</feature>
<dbReference type="EMBL" id="JACXJA010000003">
    <property type="protein sequence ID" value="MBD2860936.1"/>
    <property type="molecule type" value="Genomic_DNA"/>
</dbReference>
<gene>
    <name evidence="2" type="ORF">IDH45_02910</name>
</gene>
<dbReference type="PANTHER" id="PTHR12110">
    <property type="entry name" value="HYDROXYPYRUVATE ISOMERASE"/>
    <property type="match status" value="1"/>
</dbReference>
<comment type="caution">
    <text evidence="2">The sequence shown here is derived from an EMBL/GenBank/DDBJ whole genome shotgun (WGS) entry which is preliminary data.</text>
</comment>
<dbReference type="SUPFAM" id="SSF51658">
    <property type="entry name" value="Xylose isomerase-like"/>
    <property type="match status" value="1"/>
</dbReference>
<dbReference type="AlphaFoldDB" id="A0A927C7H0"/>